<dbReference type="AlphaFoldDB" id="A0A3B4V1X0"/>
<accession>A0A3B4V1X0</accession>
<dbReference type="PANTHER" id="PTHR11505">
    <property type="entry name" value="L1 TRANSPOSABLE ELEMENT-RELATED"/>
    <property type="match status" value="1"/>
</dbReference>
<feature type="region of interest" description="Disordered" evidence="2">
    <location>
        <begin position="182"/>
        <end position="219"/>
    </location>
</feature>
<keyword evidence="5" id="KW-1185">Reference proteome</keyword>
<evidence type="ECO:0000256" key="2">
    <source>
        <dbReference type="SAM" id="MobiDB-lite"/>
    </source>
</evidence>
<evidence type="ECO:0000313" key="5">
    <source>
        <dbReference type="Proteomes" id="UP000261420"/>
    </source>
</evidence>
<keyword evidence="1" id="KW-0175">Coiled coil</keyword>
<dbReference type="OMA" id="TINKSHC"/>
<protein>
    <recommendedName>
        <fullName evidence="3">L1 transposable element RRM domain-containing protein</fullName>
    </recommendedName>
</protein>
<dbReference type="GeneTree" id="ENSGT00990000204458"/>
<dbReference type="Proteomes" id="UP000261420">
    <property type="component" value="Unplaced"/>
</dbReference>
<dbReference type="Gene3D" id="3.30.70.1820">
    <property type="entry name" value="L1 transposable element, RRM domain"/>
    <property type="match status" value="1"/>
</dbReference>
<proteinExistence type="predicted"/>
<feature type="domain" description="L1 transposable element RRM" evidence="3">
    <location>
        <begin position="36"/>
        <end position="128"/>
    </location>
</feature>
<name>A0A3B4V1X0_SERDU</name>
<dbReference type="STRING" id="41447.ENSSDUP00000024694"/>
<feature type="compositionally biased region" description="Basic and acidic residues" evidence="2">
    <location>
        <begin position="193"/>
        <end position="204"/>
    </location>
</feature>
<dbReference type="InterPro" id="IPR043636">
    <property type="entry name" value="L1_RRM_dom"/>
</dbReference>
<feature type="coiled-coil region" evidence="1">
    <location>
        <begin position="13"/>
        <end position="40"/>
    </location>
</feature>
<reference evidence="4" key="2">
    <citation type="submission" date="2025-09" db="UniProtKB">
        <authorList>
            <consortium name="Ensembl"/>
        </authorList>
    </citation>
    <scope>IDENTIFICATION</scope>
</reference>
<reference evidence="4" key="1">
    <citation type="submission" date="2025-08" db="UniProtKB">
        <authorList>
            <consortium name="Ensembl"/>
        </authorList>
    </citation>
    <scope>IDENTIFICATION</scope>
</reference>
<organism evidence="4 5">
    <name type="scientific">Seriola dumerili</name>
    <name type="common">Greater amberjack</name>
    <name type="synonym">Caranx dumerili</name>
    <dbReference type="NCBI Taxonomy" id="41447"/>
    <lineage>
        <taxon>Eukaryota</taxon>
        <taxon>Metazoa</taxon>
        <taxon>Chordata</taxon>
        <taxon>Craniata</taxon>
        <taxon>Vertebrata</taxon>
        <taxon>Euteleostomi</taxon>
        <taxon>Actinopterygii</taxon>
        <taxon>Neopterygii</taxon>
        <taxon>Teleostei</taxon>
        <taxon>Neoteleostei</taxon>
        <taxon>Acanthomorphata</taxon>
        <taxon>Carangaria</taxon>
        <taxon>Carangiformes</taxon>
        <taxon>Carangidae</taxon>
        <taxon>Seriola</taxon>
    </lineage>
</organism>
<evidence type="ECO:0000259" key="3">
    <source>
        <dbReference type="Pfam" id="PF02994"/>
    </source>
</evidence>
<sequence>MELKTTVMVLQPVANHETVLHTLELKLADMEDRNRRCNIRIIGLKEGAEGSNSVQYLNRALPEWFPSLQTAQPEIMRAHRIYDGRSARDRPRTLIFNVLRYTTRQAILRAAKKDPVTVDGKRVRFAADYSNHTVKRRQAFTQAMDTVRERGVEFFLLYPVILKIKDGPDYRVFSNSREAEDFLNSRPMTTQERSPRAPAREAISRHTRTNTAQAAAEDP</sequence>
<dbReference type="InterPro" id="IPR004244">
    <property type="entry name" value="Transposase_22"/>
</dbReference>
<dbReference type="Pfam" id="PF02994">
    <property type="entry name" value="Transposase_22"/>
    <property type="match status" value="1"/>
</dbReference>
<evidence type="ECO:0000256" key="1">
    <source>
        <dbReference type="SAM" id="Coils"/>
    </source>
</evidence>
<dbReference type="Ensembl" id="ENSSDUT00000025154.1">
    <property type="protein sequence ID" value="ENSSDUP00000024694.1"/>
    <property type="gene ID" value="ENSSDUG00000017942.1"/>
</dbReference>
<evidence type="ECO:0000313" key="4">
    <source>
        <dbReference type="Ensembl" id="ENSSDUP00000024694.1"/>
    </source>
</evidence>